<reference evidence="6 7" key="1">
    <citation type="submission" date="2012-11" db="EMBL/GenBank/DDBJ databases">
        <title>Whole genome sequence of Acidisphaera rubrifaciens HS-AP3.</title>
        <authorList>
            <person name="Azuma Y."/>
            <person name="Higashiura N."/>
            <person name="Hirakawa H."/>
            <person name="Matsushita K."/>
        </authorList>
    </citation>
    <scope>NUCLEOTIDE SEQUENCE [LARGE SCALE GENOMIC DNA]</scope>
    <source>
        <strain evidence="6 7">HS-AP3</strain>
    </source>
</reference>
<dbReference type="SUPFAM" id="SSF46689">
    <property type="entry name" value="Homeodomain-like"/>
    <property type="match status" value="1"/>
</dbReference>
<dbReference type="OrthoDB" id="9803547at2"/>
<evidence type="ECO:0000313" key="6">
    <source>
        <dbReference type="EMBL" id="GAN76443.1"/>
    </source>
</evidence>
<dbReference type="InterPro" id="IPR001647">
    <property type="entry name" value="HTH_TetR"/>
</dbReference>
<evidence type="ECO:0000259" key="5">
    <source>
        <dbReference type="PROSITE" id="PS50977"/>
    </source>
</evidence>
<feature type="domain" description="HTH tetR-type" evidence="5">
    <location>
        <begin position="1"/>
        <end position="57"/>
    </location>
</feature>
<dbReference type="InterPro" id="IPR011075">
    <property type="entry name" value="TetR_C"/>
</dbReference>
<dbReference type="AlphaFoldDB" id="A0A0D6P5G9"/>
<dbReference type="PRINTS" id="PR00455">
    <property type="entry name" value="HTHTETR"/>
</dbReference>
<keyword evidence="2 4" id="KW-0238">DNA-binding</keyword>
<dbReference type="PANTHER" id="PTHR30055">
    <property type="entry name" value="HTH-TYPE TRANSCRIPTIONAL REGULATOR RUTR"/>
    <property type="match status" value="1"/>
</dbReference>
<dbReference type="InterPro" id="IPR009057">
    <property type="entry name" value="Homeodomain-like_sf"/>
</dbReference>
<evidence type="ECO:0000256" key="3">
    <source>
        <dbReference type="ARBA" id="ARBA00023163"/>
    </source>
</evidence>
<dbReference type="Pfam" id="PF00440">
    <property type="entry name" value="TetR_N"/>
    <property type="match status" value="1"/>
</dbReference>
<dbReference type="InterPro" id="IPR050109">
    <property type="entry name" value="HTH-type_TetR-like_transc_reg"/>
</dbReference>
<dbReference type="PANTHER" id="PTHR30055:SF234">
    <property type="entry name" value="HTH-TYPE TRANSCRIPTIONAL REGULATOR BETI"/>
    <property type="match status" value="1"/>
</dbReference>
<dbReference type="Proteomes" id="UP000032680">
    <property type="component" value="Unassembled WGS sequence"/>
</dbReference>
<evidence type="ECO:0000256" key="1">
    <source>
        <dbReference type="ARBA" id="ARBA00023015"/>
    </source>
</evidence>
<dbReference type="SUPFAM" id="SSF48498">
    <property type="entry name" value="Tetracyclin repressor-like, C-terminal domain"/>
    <property type="match status" value="1"/>
</dbReference>
<dbReference type="Pfam" id="PF16859">
    <property type="entry name" value="TetR_C_11"/>
    <property type="match status" value="1"/>
</dbReference>
<protein>
    <submittedName>
        <fullName evidence="6">Transcriptional regulator TetR</fullName>
    </submittedName>
</protein>
<dbReference type="GO" id="GO:0003700">
    <property type="term" value="F:DNA-binding transcription factor activity"/>
    <property type="evidence" value="ECO:0007669"/>
    <property type="project" value="TreeGrafter"/>
</dbReference>
<name>A0A0D6P5G9_9PROT</name>
<dbReference type="Gene3D" id="1.10.357.10">
    <property type="entry name" value="Tetracycline Repressor, domain 2"/>
    <property type="match status" value="1"/>
</dbReference>
<evidence type="ECO:0000256" key="2">
    <source>
        <dbReference type="ARBA" id="ARBA00023125"/>
    </source>
</evidence>
<keyword evidence="7" id="KW-1185">Reference proteome</keyword>
<dbReference type="Gene3D" id="1.10.10.60">
    <property type="entry name" value="Homeodomain-like"/>
    <property type="match status" value="1"/>
</dbReference>
<dbReference type="PROSITE" id="PS50977">
    <property type="entry name" value="HTH_TETR_2"/>
    <property type="match status" value="1"/>
</dbReference>
<proteinExistence type="predicted"/>
<dbReference type="GO" id="GO:0000976">
    <property type="term" value="F:transcription cis-regulatory region binding"/>
    <property type="evidence" value="ECO:0007669"/>
    <property type="project" value="TreeGrafter"/>
</dbReference>
<feature type="DNA-binding region" description="H-T-H motif" evidence="4">
    <location>
        <begin position="20"/>
        <end position="39"/>
    </location>
</feature>
<dbReference type="EMBL" id="BANB01000097">
    <property type="protein sequence ID" value="GAN76443.1"/>
    <property type="molecule type" value="Genomic_DNA"/>
</dbReference>
<sequence>MEIVAAALALFAARGYGATKLEDVACAAGIAKGTIYLYFANKEDLFRAVVRQELLPALARIEAAIEVHTGPTQDLLRLLMAHFVQMIESELGGIPKLVVSEAGNFPEIAQFYADEVVARGMAIIERIVARGVDRGEFRPVEAARLTPVLVGPMLCMLLWRHSIGRHSAIGFDHRAVLETQIDILLRGLAPEPGA</sequence>
<evidence type="ECO:0000256" key="4">
    <source>
        <dbReference type="PROSITE-ProRule" id="PRU00335"/>
    </source>
</evidence>
<dbReference type="InterPro" id="IPR036271">
    <property type="entry name" value="Tet_transcr_reg_TetR-rel_C_sf"/>
</dbReference>
<gene>
    <name evidence="6" type="ORF">Asru_0097_02</name>
</gene>
<organism evidence="6 7">
    <name type="scientific">Acidisphaera rubrifaciens HS-AP3</name>
    <dbReference type="NCBI Taxonomy" id="1231350"/>
    <lineage>
        <taxon>Bacteria</taxon>
        <taxon>Pseudomonadati</taxon>
        <taxon>Pseudomonadota</taxon>
        <taxon>Alphaproteobacteria</taxon>
        <taxon>Acetobacterales</taxon>
        <taxon>Acetobacteraceae</taxon>
        <taxon>Acidisphaera</taxon>
    </lineage>
</organism>
<evidence type="ECO:0000313" key="7">
    <source>
        <dbReference type="Proteomes" id="UP000032680"/>
    </source>
</evidence>
<keyword evidence="1" id="KW-0805">Transcription regulation</keyword>
<accession>A0A0D6P5G9</accession>
<keyword evidence="3" id="KW-0804">Transcription</keyword>
<comment type="caution">
    <text evidence="6">The sequence shown here is derived from an EMBL/GenBank/DDBJ whole genome shotgun (WGS) entry which is preliminary data.</text>
</comment>